<comment type="caution">
    <text evidence="1">The sequence shown here is derived from an EMBL/GenBank/DDBJ whole genome shotgun (WGS) entry which is preliminary data.</text>
</comment>
<reference evidence="1" key="1">
    <citation type="journal article" date="2021" name="Open Biol.">
        <title>Shared evolutionary footprints suggest mitochondrial oxidative damage underlies multiple complex I losses in fungi.</title>
        <authorList>
            <person name="Schikora-Tamarit M.A."/>
            <person name="Marcet-Houben M."/>
            <person name="Nosek J."/>
            <person name="Gabaldon T."/>
        </authorList>
    </citation>
    <scope>NUCLEOTIDE SEQUENCE</scope>
    <source>
        <strain evidence="1">CBS2887</strain>
    </source>
</reference>
<organism evidence="1 2">
    <name type="scientific">Wickerhamomyces pijperi</name>
    <name type="common">Yeast</name>
    <name type="synonym">Pichia pijperi</name>
    <dbReference type="NCBI Taxonomy" id="599730"/>
    <lineage>
        <taxon>Eukaryota</taxon>
        <taxon>Fungi</taxon>
        <taxon>Dikarya</taxon>
        <taxon>Ascomycota</taxon>
        <taxon>Saccharomycotina</taxon>
        <taxon>Saccharomycetes</taxon>
        <taxon>Phaffomycetales</taxon>
        <taxon>Wickerhamomycetaceae</taxon>
        <taxon>Wickerhamomyces</taxon>
    </lineage>
</organism>
<evidence type="ECO:0000313" key="2">
    <source>
        <dbReference type="Proteomes" id="UP000774326"/>
    </source>
</evidence>
<keyword evidence="2" id="KW-1185">Reference proteome</keyword>
<accession>A0A9P8TN07</accession>
<dbReference type="AlphaFoldDB" id="A0A9P8TN07"/>
<feature type="non-terminal residue" evidence="1">
    <location>
        <position position="1"/>
    </location>
</feature>
<protein>
    <submittedName>
        <fullName evidence="1">Uncharacterized protein</fullName>
    </submittedName>
</protein>
<proteinExistence type="predicted"/>
<dbReference type="Proteomes" id="UP000774326">
    <property type="component" value="Unassembled WGS sequence"/>
</dbReference>
<gene>
    <name evidence="1" type="ORF">WICPIJ_003434</name>
</gene>
<sequence length="45" mass="5036">HGSGGGSSENSIYIGVGGYEFCYLKFDMENERSQDHSMITRELFS</sequence>
<dbReference type="EMBL" id="JAEUBG010001883">
    <property type="protein sequence ID" value="KAH3685593.1"/>
    <property type="molecule type" value="Genomic_DNA"/>
</dbReference>
<name>A0A9P8TN07_WICPI</name>
<reference evidence="1" key="2">
    <citation type="submission" date="2021-01" db="EMBL/GenBank/DDBJ databases">
        <authorList>
            <person name="Schikora-Tamarit M.A."/>
        </authorList>
    </citation>
    <scope>NUCLEOTIDE SEQUENCE</scope>
    <source>
        <strain evidence="1">CBS2887</strain>
    </source>
</reference>
<evidence type="ECO:0000313" key="1">
    <source>
        <dbReference type="EMBL" id="KAH3685593.1"/>
    </source>
</evidence>